<evidence type="ECO:0000256" key="13">
    <source>
        <dbReference type="RuleBase" id="RU003357"/>
    </source>
</evidence>
<dbReference type="Gene3D" id="2.170.130.10">
    <property type="entry name" value="TonB-dependent receptor, plug domain"/>
    <property type="match status" value="1"/>
</dbReference>
<dbReference type="InterPro" id="IPR036942">
    <property type="entry name" value="Beta-barrel_TonB_sf"/>
</dbReference>
<dbReference type="AlphaFoldDB" id="A0A5C0VJ85"/>
<accession>A0A5C0VJ85</accession>
<protein>
    <submittedName>
        <fullName evidence="16">TonB-dependent receptor</fullName>
    </submittedName>
</protein>
<evidence type="ECO:0000256" key="6">
    <source>
        <dbReference type="ARBA" id="ARBA00022729"/>
    </source>
</evidence>
<evidence type="ECO:0000256" key="3">
    <source>
        <dbReference type="ARBA" id="ARBA00022452"/>
    </source>
</evidence>
<keyword evidence="11 12" id="KW-0998">Cell outer membrane</keyword>
<feature type="domain" description="TonB-dependent receptor-like beta-barrel" evidence="14">
    <location>
        <begin position="329"/>
        <end position="773"/>
    </location>
</feature>
<dbReference type="InterPro" id="IPR008969">
    <property type="entry name" value="CarboxyPept-like_regulatory"/>
</dbReference>
<comment type="subcellular location">
    <subcellularLocation>
        <location evidence="1 12">Cell outer membrane</location>
        <topology evidence="1 12">Multi-pass membrane protein</topology>
    </subcellularLocation>
</comment>
<evidence type="ECO:0000313" key="16">
    <source>
        <dbReference type="EMBL" id="QEK52576.1"/>
    </source>
</evidence>
<dbReference type="GO" id="GO:0015344">
    <property type="term" value="F:siderophore uptake transmembrane transporter activity"/>
    <property type="evidence" value="ECO:0007669"/>
    <property type="project" value="TreeGrafter"/>
</dbReference>
<evidence type="ECO:0000256" key="10">
    <source>
        <dbReference type="ARBA" id="ARBA00023136"/>
    </source>
</evidence>
<evidence type="ECO:0000256" key="4">
    <source>
        <dbReference type="ARBA" id="ARBA00022496"/>
    </source>
</evidence>
<keyword evidence="10 12" id="KW-0472">Membrane</keyword>
<keyword evidence="2 12" id="KW-0813">Transport</keyword>
<keyword evidence="5 12" id="KW-0812">Transmembrane</keyword>
<evidence type="ECO:0000259" key="14">
    <source>
        <dbReference type="Pfam" id="PF00593"/>
    </source>
</evidence>
<gene>
    <name evidence="16" type="ORF">FYC62_13610</name>
</gene>
<dbReference type="PANTHER" id="PTHR32552">
    <property type="entry name" value="FERRICHROME IRON RECEPTOR-RELATED"/>
    <property type="match status" value="1"/>
</dbReference>
<keyword evidence="6" id="KW-0732">Signal</keyword>
<keyword evidence="16" id="KW-0675">Receptor</keyword>
<evidence type="ECO:0000256" key="9">
    <source>
        <dbReference type="ARBA" id="ARBA00023077"/>
    </source>
</evidence>
<evidence type="ECO:0000259" key="15">
    <source>
        <dbReference type="Pfam" id="PF07715"/>
    </source>
</evidence>
<dbReference type="InterPro" id="IPR000531">
    <property type="entry name" value="Beta-barrel_TonB"/>
</dbReference>
<dbReference type="RefSeq" id="WP_149075331.1">
    <property type="nucleotide sequence ID" value="NZ_CP043329.1"/>
</dbReference>
<evidence type="ECO:0000256" key="5">
    <source>
        <dbReference type="ARBA" id="ARBA00022692"/>
    </source>
</evidence>
<dbReference type="Pfam" id="PF00593">
    <property type="entry name" value="TonB_dep_Rec_b-barrel"/>
    <property type="match status" value="1"/>
</dbReference>
<evidence type="ECO:0000256" key="1">
    <source>
        <dbReference type="ARBA" id="ARBA00004571"/>
    </source>
</evidence>
<keyword evidence="4" id="KW-0410">Iron transport</keyword>
<dbReference type="SUPFAM" id="SSF49464">
    <property type="entry name" value="Carboxypeptidase regulatory domain-like"/>
    <property type="match status" value="1"/>
</dbReference>
<evidence type="ECO:0000256" key="7">
    <source>
        <dbReference type="ARBA" id="ARBA00023004"/>
    </source>
</evidence>
<keyword evidence="7" id="KW-0408">Iron</keyword>
<evidence type="ECO:0000256" key="12">
    <source>
        <dbReference type="PROSITE-ProRule" id="PRU01360"/>
    </source>
</evidence>
<keyword evidence="9 13" id="KW-0798">TonB box</keyword>
<dbReference type="InterPro" id="IPR012910">
    <property type="entry name" value="Plug_dom"/>
</dbReference>
<reference evidence="16 17" key="1">
    <citation type="submission" date="2019-08" db="EMBL/GenBank/DDBJ databases">
        <title>Pedobacter sp. nov., isolated from Han river, South Korea.</title>
        <authorList>
            <person name="Lee D.-H."/>
            <person name="Kim Y.-S."/>
            <person name="Hwang E.-M."/>
            <person name="Le Tran T.C."/>
            <person name="Cha C.-J."/>
        </authorList>
    </citation>
    <scope>NUCLEOTIDE SEQUENCE [LARGE SCALE GENOMIC DNA]</scope>
    <source>
        <strain evidence="16 17">CJ43</strain>
    </source>
</reference>
<keyword evidence="3 12" id="KW-1134">Transmembrane beta strand</keyword>
<dbReference type="Pfam" id="PF07715">
    <property type="entry name" value="Plug"/>
    <property type="match status" value="1"/>
</dbReference>
<evidence type="ECO:0000313" key="17">
    <source>
        <dbReference type="Proteomes" id="UP000323653"/>
    </source>
</evidence>
<dbReference type="PROSITE" id="PS52016">
    <property type="entry name" value="TONB_DEPENDENT_REC_3"/>
    <property type="match status" value="1"/>
</dbReference>
<dbReference type="Gene3D" id="2.40.170.20">
    <property type="entry name" value="TonB-dependent receptor, beta-barrel domain"/>
    <property type="match status" value="1"/>
</dbReference>
<dbReference type="Gene3D" id="2.60.40.1120">
    <property type="entry name" value="Carboxypeptidase-like, regulatory domain"/>
    <property type="match status" value="1"/>
</dbReference>
<evidence type="ECO:0000256" key="11">
    <source>
        <dbReference type="ARBA" id="ARBA00023237"/>
    </source>
</evidence>
<dbReference type="PANTHER" id="PTHR32552:SF68">
    <property type="entry name" value="FERRICHROME OUTER MEMBRANE TRANSPORTER_PHAGE RECEPTOR"/>
    <property type="match status" value="1"/>
</dbReference>
<sequence>MAIAAPLWVAAQNAILKGKITDAATKEAMAGATVTLLDYNLQTQTDANGSFSFNKLRNGNYQVQITFLGFKPLVKAISIKDDTQVDLALEKALFLADEVIVSATRASANSATTYKNLSKADIEKNNLGQDLPFLLNQTPSVVVTSDAGAGIGYTGIRIRGSDATRINVTINGIPYNDTESQGTFWVNLPDFASSVDNIQIQRGVGTSTNGAGAFGASLNIQTSTRYDSAFAEVNNSIGSFGTIKNTLKVGTGLINGKFSIDGRLSRIKSDGFIDRGFSDLKSFYVSGAYYGKSSILRANVFSGAEQTYQSWYGVPEAKLRGSQADLLTHYFNNLGSTYFTQQDSLNLFNSNPRKYNSYLYDNQTDNYQQDHYQLLYAKEINSQLSFNGALHYTRGRGYYEEFKHQEDFEDYGFAPFLIGAETIDKTDLIRRRWLDNDFYGLTYSLNYKPSKALDFTLGGAYNEYKGAHFGEVIWARFAQLDNNKQRYYDNDATKTDFNVFGKATYSLNNFSIYTDLQYRRVNYSFLGFNNAGNNVQQRDILNFFNPKLGLTYQIDKISNVYASFARANKEPNRDDYTESTPGSRPLAERLDNVEIGYRYLRKNVTAGFNLYGMFYKDQLILTGEVNDVGAYVRDNVDRSYRIGAEFDAKWQISNQLSWATTATLSQNRIKRFSEFFDVYDASFDYLGQRENQYTNTDIAFSPSFIASNEFAYKPIKALEIALLTKYVSDQYLDNTSNNARKLDAFFVNDLRLSHNLNFRGVKNVNLSLLVNNIFNEKFESNGYTFGYILDNNLITENYYYPQAGTNFLLSLSAKF</sequence>
<comment type="similarity">
    <text evidence="12 13">Belongs to the TonB-dependent receptor family.</text>
</comment>
<proteinExistence type="inferred from homology"/>
<keyword evidence="8" id="KW-0406">Ion transport</keyword>
<organism evidence="16 17">
    <name type="scientific">Pedobacter aquae</name>
    <dbReference type="NCBI Taxonomy" id="2605747"/>
    <lineage>
        <taxon>Bacteria</taxon>
        <taxon>Pseudomonadati</taxon>
        <taxon>Bacteroidota</taxon>
        <taxon>Sphingobacteriia</taxon>
        <taxon>Sphingobacteriales</taxon>
        <taxon>Sphingobacteriaceae</taxon>
        <taxon>Pedobacter</taxon>
    </lineage>
</organism>
<evidence type="ECO:0000256" key="8">
    <source>
        <dbReference type="ARBA" id="ARBA00023065"/>
    </source>
</evidence>
<dbReference type="InterPro" id="IPR037066">
    <property type="entry name" value="Plug_dom_sf"/>
</dbReference>
<dbReference type="Proteomes" id="UP000323653">
    <property type="component" value="Chromosome"/>
</dbReference>
<dbReference type="EMBL" id="CP043329">
    <property type="protein sequence ID" value="QEK52576.1"/>
    <property type="molecule type" value="Genomic_DNA"/>
</dbReference>
<name>A0A5C0VJ85_9SPHI</name>
<dbReference type="SUPFAM" id="SSF56935">
    <property type="entry name" value="Porins"/>
    <property type="match status" value="1"/>
</dbReference>
<keyword evidence="17" id="KW-1185">Reference proteome</keyword>
<dbReference type="KEGG" id="pej:FYC62_13610"/>
<evidence type="ECO:0000256" key="2">
    <source>
        <dbReference type="ARBA" id="ARBA00022448"/>
    </source>
</evidence>
<dbReference type="GO" id="GO:0009279">
    <property type="term" value="C:cell outer membrane"/>
    <property type="evidence" value="ECO:0007669"/>
    <property type="project" value="UniProtKB-SubCell"/>
</dbReference>
<dbReference type="InterPro" id="IPR039426">
    <property type="entry name" value="TonB-dep_rcpt-like"/>
</dbReference>
<dbReference type="Pfam" id="PF13715">
    <property type="entry name" value="CarbopepD_reg_2"/>
    <property type="match status" value="1"/>
</dbReference>
<feature type="domain" description="TonB-dependent receptor plug" evidence="15">
    <location>
        <begin position="111"/>
        <end position="216"/>
    </location>
</feature>